<reference evidence="1" key="1">
    <citation type="journal article" date="2023" name="Science">
        <title>Elucidation of the pathway for biosynthesis of saponin adjuvants from the soapbark tree.</title>
        <authorList>
            <person name="Reed J."/>
            <person name="Orme A."/>
            <person name="El-Demerdash A."/>
            <person name="Owen C."/>
            <person name="Martin L.B.B."/>
            <person name="Misra R.C."/>
            <person name="Kikuchi S."/>
            <person name="Rejzek M."/>
            <person name="Martin A.C."/>
            <person name="Harkess A."/>
            <person name="Leebens-Mack J."/>
            <person name="Louveau T."/>
            <person name="Stephenson M.J."/>
            <person name="Osbourn A."/>
        </authorList>
    </citation>
    <scope>NUCLEOTIDE SEQUENCE</scope>
    <source>
        <strain evidence="1">S10</strain>
    </source>
</reference>
<organism evidence="1 2">
    <name type="scientific">Quillaja saponaria</name>
    <name type="common">Soap bark tree</name>
    <dbReference type="NCBI Taxonomy" id="32244"/>
    <lineage>
        <taxon>Eukaryota</taxon>
        <taxon>Viridiplantae</taxon>
        <taxon>Streptophyta</taxon>
        <taxon>Embryophyta</taxon>
        <taxon>Tracheophyta</taxon>
        <taxon>Spermatophyta</taxon>
        <taxon>Magnoliopsida</taxon>
        <taxon>eudicotyledons</taxon>
        <taxon>Gunneridae</taxon>
        <taxon>Pentapetalae</taxon>
        <taxon>rosids</taxon>
        <taxon>fabids</taxon>
        <taxon>Fabales</taxon>
        <taxon>Quillajaceae</taxon>
        <taxon>Quillaja</taxon>
    </lineage>
</organism>
<protein>
    <submittedName>
        <fullName evidence="1">Chromodomain-helicase-DNA-binding protein like</fullName>
    </submittedName>
</protein>
<dbReference type="Proteomes" id="UP001163823">
    <property type="component" value="Chromosome 11"/>
</dbReference>
<dbReference type="PANTHER" id="PTHR34206">
    <property type="entry name" value="OS06G0193300 PROTEIN"/>
    <property type="match status" value="1"/>
</dbReference>
<proteinExistence type="predicted"/>
<evidence type="ECO:0000313" key="1">
    <source>
        <dbReference type="EMBL" id="KAJ7951436.1"/>
    </source>
</evidence>
<dbReference type="PANTHER" id="PTHR34206:SF1">
    <property type="entry name" value="OS10G0390701 PROTEIN"/>
    <property type="match status" value="1"/>
</dbReference>
<dbReference type="AlphaFoldDB" id="A0AAD7L5V9"/>
<gene>
    <name evidence="1" type="ORF">O6P43_027482</name>
</gene>
<comment type="caution">
    <text evidence="1">The sequence shown here is derived from an EMBL/GenBank/DDBJ whole genome shotgun (WGS) entry which is preliminary data.</text>
</comment>
<dbReference type="EMBL" id="JARAOO010000011">
    <property type="protein sequence ID" value="KAJ7951436.1"/>
    <property type="molecule type" value="Genomic_DNA"/>
</dbReference>
<name>A0AAD7L5V9_QUISA</name>
<dbReference type="KEGG" id="qsa:O6P43_027482"/>
<keyword evidence="2" id="KW-1185">Reference proteome</keyword>
<accession>A0AAD7L5V9</accession>
<sequence>MAVTCTSSTYIPIQKKGTFLKPASNVFMPKNSPIQLRKSPILKIRSSIKNKVFEDHSQGVLCYTDDTGELICEGYDEGPRFQQQISRPSCQPRDVEIMDLLLQKGWLQIVKGGEINYADKGVSLQEDLNGNGFKSFSEA</sequence>
<evidence type="ECO:0000313" key="2">
    <source>
        <dbReference type="Proteomes" id="UP001163823"/>
    </source>
</evidence>